<dbReference type="EMBL" id="CAKOGP040002480">
    <property type="protein sequence ID" value="CAJ1970204.1"/>
    <property type="molecule type" value="Genomic_DNA"/>
</dbReference>
<dbReference type="PROSITE" id="PS50076">
    <property type="entry name" value="DNAJ_2"/>
    <property type="match status" value="1"/>
</dbReference>
<gene>
    <name evidence="3" type="ORF">CYCCA115_LOCUS24226</name>
</gene>
<evidence type="ECO:0000313" key="3">
    <source>
        <dbReference type="EMBL" id="CAJ1970204.1"/>
    </source>
</evidence>
<proteinExistence type="predicted"/>
<dbReference type="PANTHER" id="PTHR44240">
    <property type="entry name" value="DNAJ DOMAIN (PROKARYOTIC HEAT SHOCK PROTEIN)-RELATED"/>
    <property type="match status" value="1"/>
</dbReference>
<feature type="compositionally biased region" description="Polar residues" evidence="1">
    <location>
        <begin position="264"/>
        <end position="278"/>
    </location>
</feature>
<dbReference type="Gene3D" id="1.10.287.110">
    <property type="entry name" value="DnaJ domain"/>
    <property type="match status" value="1"/>
</dbReference>
<dbReference type="InterPro" id="IPR052276">
    <property type="entry name" value="Diphthamide-biosynth_chaperone"/>
</dbReference>
<evidence type="ECO:0000256" key="1">
    <source>
        <dbReference type="SAM" id="MobiDB-lite"/>
    </source>
</evidence>
<sequence>MFPILSRRVPLSSKHLRASYSDAVSTEVGLAQVSTQVSQPAKAMAMHSSVVRNNFTTASSFQSLSRQNCCFPSLRHQSQGRNHLKSKPFSLHLPQEHSGVCVLRNNPLQQSQLTTSRRTYFTNGKVTKDNDPYELLGLQWGDGATSAEIKKAFLVKARELHPDLNTTDSPEQAQLKFQKLVKAYETLVPPKDSEANDASLEDWRLTIWRQGDRIALDRTDVAGQARVRPAPPAKTPRHQYHSRELGHPQGVNVKRGEYLEAGSKNASSYKRKSSSVGTGRSKWVKPKEFKPWNPNENEGEEFK</sequence>
<protein>
    <recommendedName>
        <fullName evidence="2">J domain-containing protein</fullName>
    </recommendedName>
</protein>
<dbReference type="Proteomes" id="UP001295423">
    <property type="component" value="Unassembled WGS sequence"/>
</dbReference>
<keyword evidence="4" id="KW-1185">Reference proteome</keyword>
<accession>A0AAD2GE26</accession>
<dbReference type="CDD" id="cd06257">
    <property type="entry name" value="DnaJ"/>
    <property type="match status" value="1"/>
</dbReference>
<evidence type="ECO:0000313" key="4">
    <source>
        <dbReference type="Proteomes" id="UP001295423"/>
    </source>
</evidence>
<dbReference type="InterPro" id="IPR001623">
    <property type="entry name" value="DnaJ_domain"/>
</dbReference>
<dbReference type="Pfam" id="PF00226">
    <property type="entry name" value="DnaJ"/>
    <property type="match status" value="1"/>
</dbReference>
<dbReference type="AlphaFoldDB" id="A0AAD2GE26"/>
<evidence type="ECO:0000259" key="2">
    <source>
        <dbReference type="PROSITE" id="PS50076"/>
    </source>
</evidence>
<feature type="domain" description="J" evidence="2">
    <location>
        <begin position="131"/>
        <end position="220"/>
    </location>
</feature>
<reference evidence="3" key="1">
    <citation type="submission" date="2023-08" db="EMBL/GenBank/DDBJ databases">
        <authorList>
            <person name="Audoor S."/>
            <person name="Bilcke G."/>
        </authorList>
    </citation>
    <scope>NUCLEOTIDE SEQUENCE</scope>
</reference>
<dbReference type="InterPro" id="IPR036869">
    <property type="entry name" value="J_dom_sf"/>
</dbReference>
<dbReference type="SUPFAM" id="SSF46565">
    <property type="entry name" value="Chaperone J-domain"/>
    <property type="match status" value="1"/>
</dbReference>
<name>A0AAD2GE26_9STRA</name>
<comment type="caution">
    <text evidence="3">The sequence shown here is derived from an EMBL/GenBank/DDBJ whole genome shotgun (WGS) entry which is preliminary data.</text>
</comment>
<dbReference type="SMART" id="SM00271">
    <property type="entry name" value="DnaJ"/>
    <property type="match status" value="1"/>
</dbReference>
<dbReference type="PANTHER" id="PTHR44240:SF10">
    <property type="entry name" value="J DOMAIN-CONTAINING PROTEIN"/>
    <property type="match status" value="1"/>
</dbReference>
<feature type="region of interest" description="Disordered" evidence="1">
    <location>
        <begin position="225"/>
        <end position="303"/>
    </location>
</feature>
<organism evidence="3 4">
    <name type="scientific">Cylindrotheca closterium</name>
    <dbReference type="NCBI Taxonomy" id="2856"/>
    <lineage>
        <taxon>Eukaryota</taxon>
        <taxon>Sar</taxon>
        <taxon>Stramenopiles</taxon>
        <taxon>Ochrophyta</taxon>
        <taxon>Bacillariophyta</taxon>
        <taxon>Bacillariophyceae</taxon>
        <taxon>Bacillariophycidae</taxon>
        <taxon>Bacillariales</taxon>
        <taxon>Bacillariaceae</taxon>
        <taxon>Cylindrotheca</taxon>
    </lineage>
</organism>